<dbReference type="CDD" id="cd23767">
    <property type="entry name" value="IQCD"/>
    <property type="match status" value="1"/>
</dbReference>
<evidence type="ECO:0000256" key="7">
    <source>
        <dbReference type="SAM" id="MobiDB-lite"/>
    </source>
</evidence>
<dbReference type="PANTHER" id="PTHR14871:SF1">
    <property type="entry name" value="DYNEIN REGULATORY COMPLEX PROTEIN 9"/>
    <property type="match status" value="1"/>
</dbReference>
<dbReference type="KEGG" id="nfu:107375090"/>
<feature type="compositionally biased region" description="Basic residues" evidence="7">
    <location>
        <begin position="183"/>
        <end position="196"/>
    </location>
</feature>
<dbReference type="Proteomes" id="UP000822369">
    <property type="component" value="Chromosome 8"/>
</dbReference>
<comment type="subcellular location">
    <subcellularLocation>
        <location evidence="2">Cell projection</location>
    </subcellularLocation>
    <subcellularLocation>
        <location evidence="1">Cytoplasm</location>
        <location evidence="1">Cytoskeleton</location>
    </subcellularLocation>
</comment>
<reference evidence="8" key="1">
    <citation type="submission" date="2020-03" db="EMBL/GenBank/DDBJ databases">
        <title>Intra-Species Differences in Population Size shape Life History and Genome Evolution.</title>
        <authorList>
            <person name="Willemsen D."/>
            <person name="Cui R."/>
            <person name="Valenzano D.R."/>
        </authorList>
    </citation>
    <scope>NUCLEOTIDE SEQUENCE</scope>
    <source>
        <strain evidence="8">GRZ</strain>
        <tissue evidence="8">Whole</tissue>
    </source>
</reference>
<dbReference type="PROSITE" id="PS50096">
    <property type="entry name" value="IQ"/>
    <property type="match status" value="1"/>
</dbReference>
<evidence type="ECO:0000256" key="3">
    <source>
        <dbReference type="ARBA" id="ARBA00022490"/>
    </source>
</evidence>
<dbReference type="InterPro" id="IPR042618">
    <property type="entry name" value="IQCG"/>
</dbReference>
<evidence type="ECO:0000256" key="1">
    <source>
        <dbReference type="ARBA" id="ARBA00004245"/>
    </source>
</evidence>
<name>A0A9D2YBZ3_NOTFU</name>
<feature type="compositionally biased region" description="Basic and acidic residues" evidence="7">
    <location>
        <begin position="197"/>
        <end position="215"/>
    </location>
</feature>
<accession>A0A9D2YBZ3</accession>
<dbReference type="GO" id="GO:0005856">
    <property type="term" value="C:cytoskeleton"/>
    <property type="evidence" value="ECO:0007669"/>
    <property type="project" value="UniProtKB-SubCell"/>
</dbReference>
<dbReference type="GO" id="GO:0005737">
    <property type="term" value="C:cytoplasm"/>
    <property type="evidence" value="ECO:0007669"/>
    <property type="project" value="TreeGrafter"/>
</dbReference>
<evidence type="ECO:0000256" key="4">
    <source>
        <dbReference type="ARBA" id="ARBA00023212"/>
    </source>
</evidence>
<dbReference type="GO" id="GO:0031514">
    <property type="term" value="C:motile cilium"/>
    <property type="evidence" value="ECO:0007669"/>
    <property type="project" value="TreeGrafter"/>
</dbReference>
<proteinExistence type="predicted"/>
<evidence type="ECO:0000313" key="8">
    <source>
        <dbReference type="EMBL" id="KAF7217716.1"/>
    </source>
</evidence>
<evidence type="ECO:0000313" key="9">
    <source>
        <dbReference type="Proteomes" id="UP000822369"/>
    </source>
</evidence>
<keyword evidence="5" id="KW-0966">Cell projection</keyword>
<evidence type="ECO:0000256" key="2">
    <source>
        <dbReference type="ARBA" id="ARBA00004316"/>
    </source>
</evidence>
<keyword evidence="4" id="KW-0206">Cytoskeleton</keyword>
<dbReference type="OMA" id="PNENHER"/>
<keyword evidence="6" id="KW-0175">Coiled coil</keyword>
<gene>
    <name evidence="8" type="ORF">G4P62_002367</name>
</gene>
<sequence length="215" mass="25162">MSSAPIQIPAAAAEVETYVDHAAELEEIKGLSSFEVGQRPVPLGATMPRTSVDTKNSWTKNELIDQIEQLNKKLEQEKINHKESMKFLQNQREELQQELNKLHLETEKILQEMQDQFYSLSRKTTQTIDIRMETMRKFNEMKKVVLEDRKEQEKQRQLEAEARAATTLQTWWRSCMIRRRLGAYKKSKDKKVKKKKGNEEKGKKKAGDQKKGKKK</sequence>
<evidence type="ECO:0000256" key="6">
    <source>
        <dbReference type="SAM" id="Coils"/>
    </source>
</evidence>
<keyword evidence="3" id="KW-0963">Cytoplasm</keyword>
<protein>
    <submittedName>
        <fullName evidence="8">IQ domain-containing protein D-like</fullName>
    </submittedName>
</protein>
<feature type="coiled-coil region" evidence="6">
    <location>
        <begin position="60"/>
        <end position="116"/>
    </location>
</feature>
<dbReference type="EMBL" id="JAAVVJ010000008">
    <property type="protein sequence ID" value="KAF7217716.1"/>
    <property type="molecule type" value="Genomic_DNA"/>
</dbReference>
<dbReference type="AlphaFoldDB" id="A0A9D2YBZ3"/>
<comment type="caution">
    <text evidence="8">The sequence shown here is derived from an EMBL/GenBank/DDBJ whole genome shotgun (WGS) entry which is preliminary data.</text>
</comment>
<dbReference type="GO" id="GO:0044782">
    <property type="term" value="P:cilium organization"/>
    <property type="evidence" value="ECO:0007669"/>
    <property type="project" value="TreeGrafter"/>
</dbReference>
<feature type="region of interest" description="Disordered" evidence="7">
    <location>
        <begin position="183"/>
        <end position="215"/>
    </location>
</feature>
<evidence type="ECO:0000256" key="5">
    <source>
        <dbReference type="ARBA" id="ARBA00023273"/>
    </source>
</evidence>
<organism evidence="8 9">
    <name type="scientific">Nothobranchius furzeri</name>
    <name type="common">Turquoise killifish</name>
    <dbReference type="NCBI Taxonomy" id="105023"/>
    <lineage>
        <taxon>Eukaryota</taxon>
        <taxon>Metazoa</taxon>
        <taxon>Chordata</taxon>
        <taxon>Craniata</taxon>
        <taxon>Vertebrata</taxon>
        <taxon>Euteleostomi</taxon>
        <taxon>Actinopterygii</taxon>
        <taxon>Neopterygii</taxon>
        <taxon>Teleostei</taxon>
        <taxon>Neoteleostei</taxon>
        <taxon>Acanthomorphata</taxon>
        <taxon>Ovalentaria</taxon>
        <taxon>Atherinomorphae</taxon>
        <taxon>Cyprinodontiformes</taxon>
        <taxon>Nothobranchiidae</taxon>
        <taxon>Nothobranchius</taxon>
    </lineage>
</organism>
<dbReference type="PANTHER" id="PTHR14871">
    <property type="entry name" value="DYNEIN REGULATORY COMPLEX PROTEIN 9"/>
    <property type="match status" value="1"/>
</dbReference>